<dbReference type="Proteomes" id="UP001055439">
    <property type="component" value="Chromosome 4"/>
</dbReference>
<evidence type="ECO:0000313" key="3">
    <source>
        <dbReference type="Proteomes" id="UP001055439"/>
    </source>
</evidence>
<evidence type="ECO:0000313" key="2">
    <source>
        <dbReference type="EMBL" id="URD97193.1"/>
    </source>
</evidence>
<gene>
    <name evidence="2" type="ORF">MUK42_30888</name>
</gene>
<evidence type="ECO:0000256" key="1">
    <source>
        <dbReference type="SAM" id="MobiDB-lite"/>
    </source>
</evidence>
<feature type="compositionally biased region" description="Basic residues" evidence="1">
    <location>
        <begin position="1"/>
        <end position="11"/>
    </location>
</feature>
<accession>A0A9E7FK57</accession>
<feature type="region of interest" description="Disordered" evidence="1">
    <location>
        <begin position="72"/>
        <end position="204"/>
    </location>
</feature>
<dbReference type="AlphaFoldDB" id="A0A9E7FK57"/>
<keyword evidence="3" id="KW-1185">Reference proteome</keyword>
<feature type="region of interest" description="Disordered" evidence="1">
    <location>
        <begin position="1"/>
        <end position="47"/>
    </location>
</feature>
<proteinExistence type="predicted"/>
<dbReference type="EMBL" id="CP097506">
    <property type="protein sequence ID" value="URD97193.1"/>
    <property type="molecule type" value="Genomic_DNA"/>
</dbReference>
<feature type="compositionally biased region" description="Basic and acidic residues" evidence="1">
    <location>
        <begin position="144"/>
        <end position="155"/>
    </location>
</feature>
<organism evidence="2 3">
    <name type="scientific">Musa troglodytarum</name>
    <name type="common">fe'i banana</name>
    <dbReference type="NCBI Taxonomy" id="320322"/>
    <lineage>
        <taxon>Eukaryota</taxon>
        <taxon>Viridiplantae</taxon>
        <taxon>Streptophyta</taxon>
        <taxon>Embryophyta</taxon>
        <taxon>Tracheophyta</taxon>
        <taxon>Spermatophyta</taxon>
        <taxon>Magnoliopsida</taxon>
        <taxon>Liliopsida</taxon>
        <taxon>Zingiberales</taxon>
        <taxon>Musaceae</taxon>
        <taxon>Musa</taxon>
    </lineage>
</organism>
<protein>
    <submittedName>
        <fullName evidence="2">Uncharacterized protein</fullName>
    </submittedName>
</protein>
<sequence>MVREIHRRRGSLVHPDSQSRACGVHSATDGHDPSAEPVGPASRRASSAVKYLPNAFSVLPFSPPSLSARTLFGNHDAVPPRPRLRARRPGAVVGQQAGGGARTGRPHGRLPRGAATAPPHDLQPRVRTPLPHAKAAPPRGAPRPGEHAPVREPRPRGPARRPRPPPPPRPPGQPPPPRRGLRPLPASRRPPQPPLLLLPPRTGFSQRRVFSRVELKKA</sequence>
<feature type="compositionally biased region" description="Pro residues" evidence="1">
    <location>
        <begin position="188"/>
        <end position="197"/>
    </location>
</feature>
<reference evidence="2" key="1">
    <citation type="submission" date="2022-05" db="EMBL/GenBank/DDBJ databases">
        <title>The Musa troglodytarum L. genome provides insights into the mechanism of non-climacteric behaviour and enrichment of carotenoids.</title>
        <authorList>
            <person name="Wang J."/>
        </authorList>
    </citation>
    <scope>NUCLEOTIDE SEQUENCE</scope>
    <source>
        <tissue evidence="2">Leaf</tissue>
    </source>
</reference>
<feature type="compositionally biased region" description="Pro residues" evidence="1">
    <location>
        <begin position="164"/>
        <end position="178"/>
    </location>
</feature>
<name>A0A9E7FK57_9LILI</name>